<keyword evidence="10" id="KW-1185">Reference proteome</keyword>
<dbReference type="InterPro" id="IPR020846">
    <property type="entry name" value="MFS_dom"/>
</dbReference>
<dbReference type="PRINTS" id="PR01988">
    <property type="entry name" value="EXPORTERBACE"/>
</dbReference>
<organism evidence="9 10">
    <name type="scientific">Paenibacillus antarcticus</name>
    <dbReference type="NCBI Taxonomy" id="253703"/>
    <lineage>
        <taxon>Bacteria</taxon>
        <taxon>Bacillati</taxon>
        <taxon>Bacillota</taxon>
        <taxon>Bacilli</taxon>
        <taxon>Bacillales</taxon>
        <taxon>Paenibacillaceae</taxon>
        <taxon>Paenibacillus</taxon>
    </lineage>
</organism>
<dbReference type="AlphaFoldDB" id="A0A162PXN2"/>
<feature type="transmembrane region" description="Helical" evidence="7">
    <location>
        <begin position="367"/>
        <end position="390"/>
    </location>
</feature>
<evidence type="ECO:0000256" key="3">
    <source>
        <dbReference type="ARBA" id="ARBA00022475"/>
    </source>
</evidence>
<evidence type="ECO:0000259" key="8">
    <source>
        <dbReference type="PROSITE" id="PS50850"/>
    </source>
</evidence>
<feature type="transmembrane region" description="Helical" evidence="7">
    <location>
        <begin position="65"/>
        <end position="86"/>
    </location>
</feature>
<dbReference type="EMBL" id="LVJI01000054">
    <property type="protein sequence ID" value="OAB40220.1"/>
    <property type="molecule type" value="Genomic_DNA"/>
</dbReference>
<evidence type="ECO:0000256" key="4">
    <source>
        <dbReference type="ARBA" id="ARBA00022692"/>
    </source>
</evidence>
<feature type="transmembrane region" description="Helical" evidence="7">
    <location>
        <begin position="93"/>
        <end position="113"/>
    </location>
</feature>
<evidence type="ECO:0000256" key="6">
    <source>
        <dbReference type="ARBA" id="ARBA00023136"/>
    </source>
</evidence>
<feature type="domain" description="Major facilitator superfamily (MFS) profile" evidence="8">
    <location>
        <begin position="28"/>
        <end position="422"/>
    </location>
</feature>
<dbReference type="InterPro" id="IPR022324">
    <property type="entry name" value="Bacilysin_exporter_BacE_put"/>
</dbReference>
<keyword evidence="3" id="KW-1003">Cell membrane</keyword>
<dbReference type="GO" id="GO:0005886">
    <property type="term" value="C:plasma membrane"/>
    <property type="evidence" value="ECO:0007669"/>
    <property type="project" value="UniProtKB-SubCell"/>
</dbReference>
<dbReference type="PANTHER" id="PTHR23513:SF6">
    <property type="entry name" value="MAJOR FACILITATOR SUPERFAMILY ASSOCIATED DOMAIN-CONTAINING PROTEIN"/>
    <property type="match status" value="1"/>
</dbReference>
<feature type="transmembrane region" description="Helical" evidence="7">
    <location>
        <begin position="157"/>
        <end position="183"/>
    </location>
</feature>
<evidence type="ECO:0000256" key="5">
    <source>
        <dbReference type="ARBA" id="ARBA00022989"/>
    </source>
</evidence>
<evidence type="ECO:0000313" key="9">
    <source>
        <dbReference type="EMBL" id="OAB40220.1"/>
    </source>
</evidence>
<protein>
    <submittedName>
        <fullName evidence="9">Multidrug transporter</fullName>
    </submittedName>
</protein>
<feature type="transmembrane region" description="Helical" evidence="7">
    <location>
        <begin position="244"/>
        <end position="266"/>
    </location>
</feature>
<dbReference type="SUPFAM" id="SSF103473">
    <property type="entry name" value="MFS general substrate transporter"/>
    <property type="match status" value="1"/>
</dbReference>
<feature type="transmembrane region" description="Helical" evidence="7">
    <location>
        <begin position="332"/>
        <end position="355"/>
    </location>
</feature>
<dbReference type="PROSITE" id="PS50850">
    <property type="entry name" value="MFS"/>
    <property type="match status" value="1"/>
</dbReference>
<feature type="transmembrane region" description="Helical" evidence="7">
    <location>
        <begin position="29"/>
        <end position="53"/>
    </location>
</feature>
<dbReference type="RefSeq" id="WP_084403325.1">
    <property type="nucleotide sequence ID" value="NZ_CP043611.1"/>
</dbReference>
<feature type="transmembrane region" description="Helical" evidence="7">
    <location>
        <begin position="119"/>
        <end position="136"/>
    </location>
</feature>
<dbReference type="GO" id="GO:0022857">
    <property type="term" value="F:transmembrane transporter activity"/>
    <property type="evidence" value="ECO:0007669"/>
    <property type="project" value="InterPro"/>
</dbReference>
<reference evidence="9 10" key="1">
    <citation type="submission" date="2016-03" db="EMBL/GenBank/DDBJ databases">
        <title>Draft genome sequence of Paenibacillus antarcticus CECT 5836.</title>
        <authorList>
            <person name="Shin S.-K."/>
            <person name="Yi H."/>
        </authorList>
    </citation>
    <scope>NUCLEOTIDE SEQUENCE [LARGE SCALE GENOMIC DNA]</scope>
    <source>
        <strain evidence="9 10">CECT 5836</strain>
    </source>
</reference>
<keyword evidence="4 7" id="KW-0812">Transmembrane</keyword>
<dbReference type="OrthoDB" id="9775268at2"/>
<sequence length="424" mass="46342">MDNSHISTPTGQSEAAIQTFPTVWRNKQFLMLLISYSISLFGNTFHSIALNLWVLMMTGSAKMMAMIVVTNLLLSSLLGSIAGTYADRVNRRTIMLITDIISFGLVITIAIFISVPNTPFFLIVILTGLVTASALFQSPAYQASLMNVVGKEHIQKAVGLITLSENICRTVGFSAGGIFVAAFGVSQAIIFDGITFLVSFMLVLLAGSFPSSSRNNALHKVKKKFIDDLITGLHYIWKDPFAKAVIIMSPTLTLFFMPSLMLTQVMAVTVWRSTPFQFGLMEACIPLGYMIGSGLILLLGSRIKQRGRLIMVNLLLIGPMYILLSFTTTPTAAIPIILIIGFMFSFCTLLINIILRLEVSEELQGRVFGLLGSIMSIAPSLGLAIASYYADVFSSNVVMFLIGGLLFLFGIYAIARLTAIRKYN</sequence>
<keyword evidence="6 7" id="KW-0472">Membrane</keyword>
<feature type="transmembrane region" description="Helical" evidence="7">
    <location>
        <begin position="396"/>
        <end position="415"/>
    </location>
</feature>
<feature type="transmembrane region" description="Helical" evidence="7">
    <location>
        <begin position="307"/>
        <end position="326"/>
    </location>
</feature>
<comment type="subcellular location">
    <subcellularLocation>
        <location evidence="1">Cell membrane</location>
        <topology evidence="1">Multi-pass membrane protein</topology>
    </subcellularLocation>
</comment>
<keyword evidence="2" id="KW-0813">Transport</keyword>
<feature type="transmembrane region" description="Helical" evidence="7">
    <location>
        <begin position="278"/>
        <end position="300"/>
    </location>
</feature>
<evidence type="ECO:0000256" key="2">
    <source>
        <dbReference type="ARBA" id="ARBA00022448"/>
    </source>
</evidence>
<feature type="transmembrane region" description="Helical" evidence="7">
    <location>
        <begin position="189"/>
        <end position="209"/>
    </location>
</feature>
<dbReference type="Proteomes" id="UP000077355">
    <property type="component" value="Unassembled WGS sequence"/>
</dbReference>
<evidence type="ECO:0000256" key="1">
    <source>
        <dbReference type="ARBA" id="ARBA00004651"/>
    </source>
</evidence>
<dbReference type="CDD" id="cd06173">
    <property type="entry name" value="MFS_MefA_like"/>
    <property type="match status" value="1"/>
</dbReference>
<comment type="caution">
    <text evidence="9">The sequence shown here is derived from an EMBL/GenBank/DDBJ whole genome shotgun (WGS) entry which is preliminary data.</text>
</comment>
<dbReference type="InterPro" id="IPR036259">
    <property type="entry name" value="MFS_trans_sf"/>
</dbReference>
<dbReference type="Gene3D" id="1.20.1250.20">
    <property type="entry name" value="MFS general substrate transporter like domains"/>
    <property type="match status" value="1"/>
</dbReference>
<dbReference type="InterPro" id="IPR011701">
    <property type="entry name" value="MFS"/>
</dbReference>
<accession>A0A162PXN2</accession>
<gene>
    <name evidence="9" type="ORF">PBAT_23185</name>
</gene>
<dbReference type="Pfam" id="PF07690">
    <property type="entry name" value="MFS_1"/>
    <property type="match status" value="1"/>
</dbReference>
<dbReference type="PANTHER" id="PTHR23513">
    <property type="entry name" value="INTEGRAL MEMBRANE EFFLUX PROTEIN-RELATED"/>
    <property type="match status" value="1"/>
</dbReference>
<name>A0A162PXN2_9BACL</name>
<keyword evidence="5 7" id="KW-1133">Transmembrane helix</keyword>
<evidence type="ECO:0000313" key="10">
    <source>
        <dbReference type="Proteomes" id="UP000077355"/>
    </source>
</evidence>
<evidence type="ECO:0000256" key="7">
    <source>
        <dbReference type="SAM" id="Phobius"/>
    </source>
</evidence>
<proteinExistence type="predicted"/>